<evidence type="ECO:0000256" key="4">
    <source>
        <dbReference type="SAM" id="Phobius"/>
    </source>
</evidence>
<dbReference type="InterPro" id="IPR011110">
    <property type="entry name" value="Reg_prop"/>
</dbReference>
<dbReference type="RefSeq" id="WP_184085057.1">
    <property type="nucleotide sequence ID" value="NZ_JACHEK010000007.1"/>
</dbReference>
<dbReference type="Pfam" id="PF07494">
    <property type="entry name" value="Reg_prop"/>
    <property type="match status" value="4"/>
</dbReference>
<dbReference type="EMBL" id="JACHEK010000007">
    <property type="protein sequence ID" value="MBB6145771.1"/>
    <property type="molecule type" value="Genomic_DNA"/>
</dbReference>
<dbReference type="Gene3D" id="3.30.565.10">
    <property type="entry name" value="Histidine kinase-like ATPase, C-terminal domain"/>
    <property type="match status" value="1"/>
</dbReference>
<dbReference type="GO" id="GO:0046983">
    <property type="term" value="F:protein dimerization activity"/>
    <property type="evidence" value="ECO:0007669"/>
    <property type="project" value="InterPro"/>
</dbReference>
<dbReference type="PANTHER" id="PTHR24421">
    <property type="entry name" value="NITRATE/NITRITE SENSOR PROTEIN NARX-RELATED"/>
    <property type="match status" value="1"/>
</dbReference>
<dbReference type="Pfam" id="PF07730">
    <property type="entry name" value="HisKA_3"/>
    <property type="match status" value="1"/>
</dbReference>
<dbReference type="AlphaFoldDB" id="A0A841K3N0"/>
<dbReference type="PANTHER" id="PTHR24421:SF62">
    <property type="entry name" value="SENSORY TRANSDUCTION HISTIDINE KINASE"/>
    <property type="match status" value="1"/>
</dbReference>
<reference evidence="6 7" key="1">
    <citation type="submission" date="2020-08" db="EMBL/GenBank/DDBJ databases">
        <title>Genomic Encyclopedia of Type Strains, Phase IV (KMG-IV): sequencing the most valuable type-strain genomes for metagenomic binning, comparative biology and taxonomic classification.</title>
        <authorList>
            <person name="Goeker M."/>
        </authorList>
    </citation>
    <scope>NUCLEOTIDE SEQUENCE [LARGE SCALE GENOMIC DNA]</scope>
    <source>
        <strain evidence="6 7">DSM 103733</strain>
    </source>
</reference>
<dbReference type="CDD" id="cd16917">
    <property type="entry name" value="HATPase_UhpB-NarQ-NarX-like"/>
    <property type="match status" value="1"/>
</dbReference>
<dbReference type="Proteomes" id="UP000538666">
    <property type="component" value="Unassembled WGS sequence"/>
</dbReference>
<keyword evidence="4" id="KW-0812">Transmembrane</keyword>
<keyword evidence="7" id="KW-1185">Reference proteome</keyword>
<protein>
    <submittedName>
        <fullName evidence="6">Signal transduction histidine kinase/ligand-binding sensor domain-containing protein</fullName>
    </submittedName>
</protein>
<dbReference type="Gene3D" id="2.60.40.10">
    <property type="entry name" value="Immunoglobulins"/>
    <property type="match status" value="1"/>
</dbReference>
<dbReference type="InterPro" id="IPR013783">
    <property type="entry name" value="Ig-like_fold"/>
</dbReference>
<dbReference type="InterPro" id="IPR011123">
    <property type="entry name" value="Y_Y_Y"/>
</dbReference>
<dbReference type="InterPro" id="IPR036890">
    <property type="entry name" value="HATPase_C_sf"/>
</dbReference>
<dbReference type="GO" id="GO:0016020">
    <property type="term" value="C:membrane"/>
    <property type="evidence" value="ECO:0007669"/>
    <property type="project" value="InterPro"/>
</dbReference>
<organism evidence="6 7">
    <name type="scientific">Silvibacterium bohemicum</name>
    <dbReference type="NCBI Taxonomy" id="1577686"/>
    <lineage>
        <taxon>Bacteria</taxon>
        <taxon>Pseudomonadati</taxon>
        <taxon>Acidobacteriota</taxon>
        <taxon>Terriglobia</taxon>
        <taxon>Terriglobales</taxon>
        <taxon>Acidobacteriaceae</taxon>
        <taxon>Silvibacterium</taxon>
    </lineage>
</organism>
<evidence type="ECO:0000313" key="7">
    <source>
        <dbReference type="Proteomes" id="UP000538666"/>
    </source>
</evidence>
<evidence type="ECO:0000256" key="3">
    <source>
        <dbReference type="ARBA" id="ARBA00023012"/>
    </source>
</evidence>
<dbReference type="Pfam" id="PF07495">
    <property type="entry name" value="Y_Y_Y"/>
    <property type="match status" value="1"/>
</dbReference>
<sequence length="998" mass="109846">MRFAPPALAQASDTLADDYIRADFTVEDGLPDNVINAILQTENGLLWVGTQSGLASFNGRDFTTIDLRASGSPPQGAVHALAESSHGDLWVGTDAGVVFLPRSALDRFDLAALTFYHLGPGPSDEVQALLLARNGAVWAGTNHGLYRRDSGKFVEVIPGVSVNRIAEALNGHILLTTAQGYIEWDGQQIIHHPEVAASVGVHQDQVFTVFQDHSGVTWYGTNGGVVRWRGSSPIPLQASGPQTTATFQIYQDYQDRIWLATGVGVYLVDGDRLITPAPGLHVRSFYAGRNGDLWIGTNGYGLAHLRRRVVRMFTQASGMPNDVAMAVLPAHDGKLWVGNNCGLSVFDGKGFKTYAEKDGLINSCIWSLAEDAKNNLWIGTYGGGLFRFRDGQFVQYSVDQGLVSKIVLQIIVARDNSLWIATPDGISHMQDGHSHNYTVADGLSSNRVLSVFQDHSGAIWAATQGGVDRLAGERFRPFPSNQTNDGPFVVQFAEDSLGNLYTLNSPKGISLIAEDRMISVNEDLKLLHMIESPQHDLWFSGNNGVIRIGREDLMNAGKNHDSPLDYRIFDRSDGMNSIQCSVGSPNIALASDGKLWIATVKGLGMIDLARLPLAARKPKVFVGAITVGKRKEPVGSELILPAGTHHVELHLEAVDLASPEKVRLQYRLDGVDGAWLDADSSRTAVYTNIPVGSHTFHVRASGSDGVWDQTGISYSVTQRPYFYQTIWFRIAAASALILLLWAAYLMRVQHVVNQTRMRLEERLEERERIARELHDTLLQGVLSACMQLDLAEDQLPEDSPTKPLVTRVLQLMRQVIEEGRNALRGLRTREADGDSLAIAFARIRREFDIDEKTKYRVVTQGTVRTLHNQIRDEVYRIGREAIVNAFVHGKASSIEIEIEYAGRHFRLLVRDDGCGIDARVLEAGREGHWGLAGMRERSEGIGANLKLRSRVGSGTEVELSVPAAVAFSDKPNTARFSWLPWLSREKFETTANIAKKRG</sequence>
<keyword evidence="1" id="KW-0808">Transferase</keyword>
<accession>A0A841K3N0</accession>
<keyword evidence="4" id="KW-0472">Membrane</keyword>
<keyword evidence="2 6" id="KW-0418">Kinase</keyword>
<evidence type="ECO:0000256" key="2">
    <source>
        <dbReference type="ARBA" id="ARBA00022777"/>
    </source>
</evidence>
<gene>
    <name evidence="6" type="ORF">HNQ77_003732</name>
</gene>
<dbReference type="GO" id="GO:0000155">
    <property type="term" value="F:phosphorelay sensor kinase activity"/>
    <property type="evidence" value="ECO:0007669"/>
    <property type="project" value="InterPro"/>
</dbReference>
<dbReference type="SUPFAM" id="SSF55874">
    <property type="entry name" value="ATPase domain of HSP90 chaperone/DNA topoisomerase II/histidine kinase"/>
    <property type="match status" value="1"/>
</dbReference>
<comment type="caution">
    <text evidence="6">The sequence shown here is derived from an EMBL/GenBank/DDBJ whole genome shotgun (WGS) entry which is preliminary data.</text>
</comment>
<keyword evidence="4" id="KW-1133">Transmembrane helix</keyword>
<dbReference type="SMART" id="SM00387">
    <property type="entry name" value="HATPase_c"/>
    <property type="match status" value="1"/>
</dbReference>
<dbReference type="InterPro" id="IPR015943">
    <property type="entry name" value="WD40/YVTN_repeat-like_dom_sf"/>
</dbReference>
<dbReference type="Gene3D" id="1.20.5.1930">
    <property type="match status" value="1"/>
</dbReference>
<keyword evidence="3" id="KW-0902">Two-component regulatory system</keyword>
<dbReference type="InterPro" id="IPR011712">
    <property type="entry name" value="Sig_transdc_His_kin_sub3_dim/P"/>
</dbReference>
<proteinExistence type="predicted"/>
<dbReference type="InterPro" id="IPR003594">
    <property type="entry name" value="HATPase_dom"/>
</dbReference>
<name>A0A841K3N0_9BACT</name>
<evidence type="ECO:0000259" key="5">
    <source>
        <dbReference type="SMART" id="SM00387"/>
    </source>
</evidence>
<dbReference type="Gene3D" id="2.130.10.10">
    <property type="entry name" value="YVTN repeat-like/Quinoprotein amine dehydrogenase"/>
    <property type="match status" value="3"/>
</dbReference>
<evidence type="ECO:0000256" key="1">
    <source>
        <dbReference type="ARBA" id="ARBA00022679"/>
    </source>
</evidence>
<dbReference type="SUPFAM" id="SSF63829">
    <property type="entry name" value="Calcium-dependent phosphotriesterase"/>
    <property type="match status" value="2"/>
</dbReference>
<feature type="transmembrane region" description="Helical" evidence="4">
    <location>
        <begin position="726"/>
        <end position="746"/>
    </location>
</feature>
<dbReference type="InterPro" id="IPR050482">
    <property type="entry name" value="Sensor_HK_TwoCompSys"/>
</dbReference>
<feature type="domain" description="Histidine kinase/HSP90-like ATPase" evidence="5">
    <location>
        <begin position="869"/>
        <end position="965"/>
    </location>
</feature>
<dbReference type="Pfam" id="PF02518">
    <property type="entry name" value="HATPase_c"/>
    <property type="match status" value="1"/>
</dbReference>
<evidence type="ECO:0000313" key="6">
    <source>
        <dbReference type="EMBL" id="MBB6145771.1"/>
    </source>
</evidence>